<organism evidence="1">
    <name type="scientific">Eucalyptus grandis</name>
    <name type="common">Flooded gum</name>
    <dbReference type="NCBI Taxonomy" id="71139"/>
    <lineage>
        <taxon>Eukaryota</taxon>
        <taxon>Viridiplantae</taxon>
        <taxon>Streptophyta</taxon>
        <taxon>Embryophyta</taxon>
        <taxon>Tracheophyta</taxon>
        <taxon>Spermatophyta</taxon>
        <taxon>Magnoliopsida</taxon>
        <taxon>eudicotyledons</taxon>
        <taxon>Gunneridae</taxon>
        <taxon>Pentapetalae</taxon>
        <taxon>rosids</taxon>
        <taxon>malvids</taxon>
        <taxon>Myrtales</taxon>
        <taxon>Myrtaceae</taxon>
        <taxon>Myrtoideae</taxon>
        <taxon>Eucalypteae</taxon>
        <taxon>Eucalyptus</taxon>
    </lineage>
</organism>
<name>A0A059BBZ9_EUCGR</name>
<reference evidence="1" key="1">
    <citation type="submission" date="2013-07" db="EMBL/GenBank/DDBJ databases">
        <title>The genome of Eucalyptus grandis.</title>
        <authorList>
            <person name="Schmutz J."/>
            <person name="Hayes R."/>
            <person name="Myburg A."/>
            <person name="Tuskan G."/>
            <person name="Grattapaglia D."/>
            <person name="Rokhsar D.S."/>
        </authorList>
    </citation>
    <scope>NUCLEOTIDE SEQUENCE</scope>
    <source>
        <tissue evidence="1">Leaf extractions</tissue>
    </source>
</reference>
<gene>
    <name evidence="1" type="ORF">EUGRSUZ_G01288</name>
</gene>
<dbReference type="AlphaFoldDB" id="A0A059BBZ9"/>
<dbReference type="EMBL" id="KK198759">
    <property type="protein sequence ID" value="KCW63648.1"/>
    <property type="molecule type" value="Genomic_DNA"/>
</dbReference>
<accession>A0A059BBZ9</accession>
<protein>
    <submittedName>
        <fullName evidence="1">Uncharacterized protein</fullName>
    </submittedName>
</protein>
<dbReference type="InParanoid" id="A0A059BBZ9"/>
<sequence>MSRQANSQGLLDSLQCVYSLASRFYGTAPASAAQISTIYSLGGRKPVISRFIRIGSVHSFDTPEPESLRERSCALRNVVHHPLVTSREVYPRSRVRHPEWTVLVGLIRLITVAHLSFGYFQLLRQRECTRESPISLCMPRKLDLADIQRGRGRERKRFCQCNSQFHMHMKGAPDPRESISRSVNSTTSMRYFAYLAALSITFNSSCKHLTSCCPEIRRETDQIDSSIKLRTRI</sequence>
<dbReference type="Gramene" id="KCW63648">
    <property type="protein sequence ID" value="KCW63648"/>
    <property type="gene ID" value="EUGRSUZ_G01288"/>
</dbReference>
<proteinExistence type="predicted"/>
<evidence type="ECO:0000313" key="1">
    <source>
        <dbReference type="EMBL" id="KCW63648.1"/>
    </source>
</evidence>